<keyword evidence="2" id="KW-1185">Reference proteome</keyword>
<sequence>MKSKMGVCEIEVSSLLLKFQTILLDVAKVNNALDATTADIEEIFSNLGVFEFFNKPTVDTEKKQKVIEEVMSGGEGGGDGGFEL</sequence>
<name>A0A834STE8_9FABA</name>
<dbReference type="OrthoDB" id="10512012at2759"/>
<dbReference type="EMBL" id="JAAIUW010000011">
    <property type="protein sequence ID" value="KAF7809649.1"/>
    <property type="molecule type" value="Genomic_DNA"/>
</dbReference>
<comment type="caution">
    <text evidence="1">The sequence shown here is derived from an EMBL/GenBank/DDBJ whole genome shotgun (WGS) entry which is preliminary data.</text>
</comment>
<organism evidence="1 2">
    <name type="scientific">Senna tora</name>
    <dbReference type="NCBI Taxonomy" id="362788"/>
    <lineage>
        <taxon>Eukaryota</taxon>
        <taxon>Viridiplantae</taxon>
        <taxon>Streptophyta</taxon>
        <taxon>Embryophyta</taxon>
        <taxon>Tracheophyta</taxon>
        <taxon>Spermatophyta</taxon>
        <taxon>Magnoliopsida</taxon>
        <taxon>eudicotyledons</taxon>
        <taxon>Gunneridae</taxon>
        <taxon>Pentapetalae</taxon>
        <taxon>rosids</taxon>
        <taxon>fabids</taxon>
        <taxon>Fabales</taxon>
        <taxon>Fabaceae</taxon>
        <taxon>Caesalpinioideae</taxon>
        <taxon>Cassia clade</taxon>
        <taxon>Senna</taxon>
    </lineage>
</organism>
<evidence type="ECO:0000313" key="2">
    <source>
        <dbReference type="Proteomes" id="UP000634136"/>
    </source>
</evidence>
<protein>
    <submittedName>
        <fullName evidence="1">ATP synthase delta chain, chloroplastic-like</fullName>
    </submittedName>
</protein>
<reference evidence="1" key="1">
    <citation type="submission" date="2020-09" db="EMBL/GenBank/DDBJ databases">
        <title>Genome-Enabled Discovery of Anthraquinone Biosynthesis in Senna tora.</title>
        <authorList>
            <person name="Kang S.-H."/>
            <person name="Pandey R.P."/>
            <person name="Lee C.-M."/>
            <person name="Sim J.-S."/>
            <person name="Jeong J.-T."/>
            <person name="Choi B.-S."/>
            <person name="Jung M."/>
            <person name="Ginzburg D."/>
            <person name="Zhao K."/>
            <person name="Won S.Y."/>
            <person name="Oh T.-J."/>
            <person name="Yu Y."/>
            <person name="Kim N.-H."/>
            <person name="Lee O.R."/>
            <person name="Lee T.-H."/>
            <person name="Bashyal P."/>
            <person name="Kim T.-S."/>
            <person name="Lee W.-H."/>
            <person name="Kawkins C."/>
            <person name="Kim C.-K."/>
            <person name="Kim J.S."/>
            <person name="Ahn B.O."/>
            <person name="Rhee S.Y."/>
            <person name="Sohng J.K."/>
        </authorList>
    </citation>
    <scope>NUCLEOTIDE SEQUENCE</scope>
    <source>
        <tissue evidence="1">Leaf</tissue>
    </source>
</reference>
<accession>A0A834STE8</accession>
<evidence type="ECO:0000313" key="1">
    <source>
        <dbReference type="EMBL" id="KAF7809649.1"/>
    </source>
</evidence>
<dbReference type="Proteomes" id="UP000634136">
    <property type="component" value="Unassembled WGS sequence"/>
</dbReference>
<gene>
    <name evidence="1" type="ORF">G2W53_036392</name>
</gene>
<dbReference type="AlphaFoldDB" id="A0A834STE8"/>
<proteinExistence type="predicted"/>